<accession>A0A0F9B6Z5</accession>
<evidence type="ECO:0000259" key="3">
    <source>
        <dbReference type="Pfam" id="PF00278"/>
    </source>
</evidence>
<evidence type="ECO:0000313" key="4">
    <source>
        <dbReference type="EMBL" id="KKK80291.1"/>
    </source>
</evidence>
<protein>
    <recommendedName>
        <fullName evidence="3">Orn/DAP/Arg decarboxylase 2 C-terminal domain-containing protein</fullName>
    </recommendedName>
</protein>
<dbReference type="GO" id="GO:0004586">
    <property type="term" value="F:ornithine decarboxylase activity"/>
    <property type="evidence" value="ECO:0007669"/>
    <property type="project" value="TreeGrafter"/>
</dbReference>
<dbReference type="PANTHER" id="PTHR11482:SF6">
    <property type="entry name" value="ORNITHINE DECARBOXYLASE 1-RELATED"/>
    <property type="match status" value="1"/>
</dbReference>
<dbReference type="InterPro" id="IPR022643">
    <property type="entry name" value="De-COase2_C"/>
</dbReference>
<evidence type="ECO:0000256" key="2">
    <source>
        <dbReference type="ARBA" id="ARBA00023239"/>
    </source>
</evidence>
<name>A0A0F9B6Z5_9ZZZZ</name>
<dbReference type="EMBL" id="LAZR01053648">
    <property type="protein sequence ID" value="KKK80291.1"/>
    <property type="molecule type" value="Genomic_DNA"/>
</dbReference>
<dbReference type="SUPFAM" id="SSF50621">
    <property type="entry name" value="Alanine racemase C-terminal domain-like"/>
    <property type="match status" value="1"/>
</dbReference>
<dbReference type="InterPro" id="IPR000183">
    <property type="entry name" value="Orn/DAP/Arg_de-COase"/>
</dbReference>
<sequence length="125" mass="13566">GKDILVMAEPGRNLVASAGCMVTQVIGTAVRHGQCWLYLDSGVYSGLMELNDRFHYPVISDRKGVMANWTLAGPTCDSLDICVENQLLPNNLQSGDLIYLPYMGAYTACCATEFNGFPVPSVVMI</sequence>
<dbReference type="GO" id="GO:0005737">
    <property type="term" value="C:cytoplasm"/>
    <property type="evidence" value="ECO:0007669"/>
    <property type="project" value="TreeGrafter"/>
</dbReference>
<dbReference type="AlphaFoldDB" id="A0A0F9B6Z5"/>
<dbReference type="Gene3D" id="2.40.37.10">
    <property type="entry name" value="Lyase, Ornithine Decarboxylase, Chain A, domain 1"/>
    <property type="match status" value="1"/>
</dbReference>
<reference evidence="4" key="1">
    <citation type="journal article" date="2015" name="Nature">
        <title>Complex archaea that bridge the gap between prokaryotes and eukaryotes.</title>
        <authorList>
            <person name="Spang A."/>
            <person name="Saw J.H."/>
            <person name="Jorgensen S.L."/>
            <person name="Zaremba-Niedzwiedzka K."/>
            <person name="Martijn J."/>
            <person name="Lind A.E."/>
            <person name="van Eijk R."/>
            <person name="Schleper C."/>
            <person name="Guy L."/>
            <person name="Ettema T.J."/>
        </authorList>
    </citation>
    <scope>NUCLEOTIDE SEQUENCE</scope>
</reference>
<dbReference type="GO" id="GO:0033387">
    <property type="term" value="P:putrescine biosynthetic process from arginine, via ornithine"/>
    <property type="evidence" value="ECO:0007669"/>
    <property type="project" value="TreeGrafter"/>
</dbReference>
<evidence type="ECO:0000256" key="1">
    <source>
        <dbReference type="ARBA" id="ARBA00022898"/>
    </source>
</evidence>
<comment type="caution">
    <text evidence="4">The sequence shown here is derived from an EMBL/GenBank/DDBJ whole genome shotgun (WGS) entry which is preliminary data.</text>
</comment>
<proteinExistence type="predicted"/>
<feature type="non-terminal residue" evidence="4">
    <location>
        <position position="1"/>
    </location>
</feature>
<dbReference type="PANTHER" id="PTHR11482">
    <property type="entry name" value="ARGININE/DIAMINOPIMELATE/ORNITHINE DECARBOXYLASE"/>
    <property type="match status" value="1"/>
</dbReference>
<dbReference type="InterPro" id="IPR002433">
    <property type="entry name" value="Orn_de-COase"/>
</dbReference>
<dbReference type="Pfam" id="PF00278">
    <property type="entry name" value="Orn_DAP_Arg_deC"/>
    <property type="match status" value="1"/>
</dbReference>
<organism evidence="4">
    <name type="scientific">marine sediment metagenome</name>
    <dbReference type="NCBI Taxonomy" id="412755"/>
    <lineage>
        <taxon>unclassified sequences</taxon>
        <taxon>metagenomes</taxon>
        <taxon>ecological metagenomes</taxon>
    </lineage>
</organism>
<dbReference type="PRINTS" id="PR01179">
    <property type="entry name" value="ODADCRBXLASE"/>
</dbReference>
<dbReference type="InterPro" id="IPR009006">
    <property type="entry name" value="Ala_racemase/Decarboxylase_C"/>
</dbReference>
<keyword evidence="1" id="KW-0663">Pyridoxal phosphate</keyword>
<gene>
    <name evidence="4" type="ORF">LCGC14_2824950</name>
</gene>
<keyword evidence="2" id="KW-0456">Lyase</keyword>
<feature type="domain" description="Orn/DAP/Arg decarboxylase 2 C-terminal" evidence="3">
    <location>
        <begin position="17"/>
        <end position="104"/>
    </location>
</feature>